<dbReference type="InterPro" id="IPR050742">
    <property type="entry name" value="Helicase_Restrict-Modif_Enz"/>
</dbReference>
<dbReference type="PANTHER" id="PTHR47396">
    <property type="entry name" value="TYPE I RESTRICTION ENZYME ECOKI R PROTEIN"/>
    <property type="match status" value="1"/>
</dbReference>
<keyword evidence="3" id="KW-0067">ATP-binding</keyword>
<evidence type="ECO:0000313" key="4">
    <source>
        <dbReference type="Proteomes" id="UP001596549"/>
    </source>
</evidence>
<dbReference type="PROSITE" id="PS51194">
    <property type="entry name" value="HELICASE_CTER"/>
    <property type="match status" value="1"/>
</dbReference>
<evidence type="ECO:0000259" key="2">
    <source>
        <dbReference type="PROSITE" id="PS51194"/>
    </source>
</evidence>
<accession>A0ABW2NNH8</accession>
<keyword evidence="3" id="KW-0547">Nucleotide-binding</keyword>
<comment type="caution">
    <text evidence="3">The sequence shown here is derived from an EMBL/GenBank/DDBJ whole genome shotgun (WGS) entry which is preliminary data.</text>
</comment>
<dbReference type="InterPro" id="IPR027417">
    <property type="entry name" value="P-loop_NTPase"/>
</dbReference>
<keyword evidence="3" id="KW-0347">Helicase</keyword>
<dbReference type="EMBL" id="JBHTCP010000006">
    <property type="protein sequence ID" value="MFC7370748.1"/>
    <property type="molecule type" value="Genomic_DNA"/>
</dbReference>
<keyword evidence="4" id="KW-1185">Reference proteome</keyword>
<reference evidence="4" key="1">
    <citation type="journal article" date="2019" name="Int. J. Syst. Evol. Microbiol.">
        <title>The Global Catalogue of Microorganisms (GCM) 10K type strain sequencing project: providing services to taxonomists for standard genome sequencing and annotation.</title>
        <authorList>
            <consortium name="The Broad Institute Genomics Platform"/>
            <consortium name="The Broad Institute Genome Sequencing Center for Infectious Disease"/>
            <person name="Wu L."/>
            <person name="Ma J."/>
        </authorList>
    </citation>
    <scope>NUCLEOTIDE SEQUENCE [LARGE SCALE GENOMIC DNA]</scope>
    <source>
        <strain evidence="4">NBRC 106396</strain>
    </source>
</reference>
<dbReference type="SUPFAM" id="SSF52540">
    <property type="entry name" value="P-loop containing nucleoside triphosphate hydrolases"/>
    <property type="match status" value="1"/>
</dbReference>
<dbReference type="InterPro" id="IPR006935">
    <property type="entry name" value="Helicase/UvrB_N"/>
</dbReference>
<dbReference type="GO" id="GO:0016787">
    <property type="term" value="F:hydrolase activity"/>
    <property type="evidence" value="ECO:0007669"/>
    <property type="project" value="UniProtKB-KW"/>
</dbReference>
<dbReference type="InterPro" id="IPR014001">
    <property type="entry name" value="Helicase_ATP-bd"/>
</dbReference>
<evidence type="ECO:0000259" key="1">
    <source>
        <dbReference type="PROSITE" id="PS51192"/>
    </source>
</evidence>
<feature type="domain" description="Helicase ATP-binding" evidence="1">
    <location>
        <begin position="151"/>
        <end position="306"/>
    </location>
</feature>
<dbReference type="SMART" id="SM00487">
    <property type="entry name" value="DEXDc"/>
    <property type="match status" value="1"/>
</dbReference>
<sequence length="539" mass="61561">MRFENILSRMDEHSFKNLLEPQLLKLMKLLYKEPVNSSFYRNLIVNHVGAEKLLSTKRYRNLIIDLLRIDEAKLLCQLLNIDFSDPYTVLKNMNLKKGTDKELVFYRYFNVLPSKSSQEDNNFSRSDSETIATSNYEMFSHQRIAVKSTQLMLSKQPNRVLLHMPTGSGKTRTAMNVIAEHLRNNEPTVVVWLAASEELCQQAVEEFQKAWSYLGNRPIQVLRYWGENSFTDFTYNDCFLVAGLQKLVSKAKSEDGIDFISKLAIKSSLIIMDEAHQAIAPTYQSILDTLFYIGKNKKLLGLSATPGRTWNDIDSDAKLAKFFSKKKVKLEVEGYENPVDYLIEQGYLAEVQSRQLYYHNSNFSTSEIKMLSTLNDLPLHLLKKLGEDEQRNLMILYEIEKITSTHKRILVFAPSVESSNLLALMLRIRGYNAHSVTGETENQDRKRIITNFKNKEDVPKIICNYGVLTTGFDAPMTSAAIIARPTLSLVLYSQMIGRAIRGTKAGGNEFAEIITVVDQDLPGFSSVAESFNNWEDVWT</sequence>
<name>A0ABW2NNH8_9BACL</name>
<dbReference type="RefSeq" id="WP_379746644.1">
    <property type="nucleotide sequence ID" value="NZ_JBHTCP010000006.1"/>
</dbReference>
<dbReference type="Pfam" id="PF00271">
    <property type="entry name" value="Helicase_C"/>
    <property type="match status" value="1"/>
</dbReference>
<proteinExistence type="predicted"/>
<keyword evidence="3" id="KW-0378">Hydrolase</keyword>
<dbReference type="GO" id="GO:0004386">
    <property type="term" value="F:helicase activity"/>
    <property type="evidence" value="ECO:0007669"/>
    <property type="project" value="UniProtKB-KW"/>
</dbReference>
<protein>
    <submittedName>
        <fullName evidence="3">DEAD/DEAH box helicase</fullName>
        <ecNumber evidence="3">3.6.4.-</ecNumber>
    </submittedName>
</protein>
<dbReference type="Proteomes" id="UP001596549">
    <property type="component" value="Unassembled WGS sequence"/>
</dbReference>
<dbReference type="SMART" id="SM00490">
    <property type="entry name" value="HELICc"/>
    <property type="match status" value="1"/>
</dbReference>
<dbReference type="EC" id="3.6.4.-" evidence="3"/>
<dbReference type="Pfam" id="PF04851">
    <property type="entry name" value="ResIII"/>
    <property type="match status" value="1"/>
</dbReference>
<dbReference type="PANTHER" id="PTHR47396:SF1">
    <property type="entry name" value="ATP-DEPENDENT HELICASE IRC3-RELATED"/>
    <property type="match status" value="1"/>
</dbReference>
<feature type="domain" description="Helicase C-terminal" evidence="2">
    <location>
        <begin position="394"/>
        <end position="539"/>
    </location>
</feature>
<dbReference type="Gene3D" id="3.40.50.300">
    <property type="entry name" value="P-loop containing nucleotide triphosphate hydrolases"/>
    <property type="match status" value="2"/>
</dbReference>
<dbReference type="InterPro" id="IPR001650">
    <property type="entry name" value="Helicase_C-like"/>
</dbReference>
<organism evidence="3 4">
    <name type="scientific">Fictibacillus iocasae</name>
    <dbReference type="NCBI Taxonomy" id="2715437"/>
    <lineage>
        <taxon>Bacteria</taxon>
        <taxon>Bacillati</taxon>
        <taxon>Bacillota</taxon>
        <taxon>Bacilli</taxon>
        <taxon>Bacillales</taxon>
        <taxon>Fictibacillaceae</taxon>
        <taxon>Fictibacillus</taxon>
    </lineage>
</organism>
<evidence type="ECO:0000313" key="3">
    <source>
        <dbReference type="EMBL" id="MFC7370748.1"/>
    </source>
</evidence>
<dbReference type="PROSITE" id="PS51192">
    <property type="entry name" value="HELICASE_ATP_BIND_1"/>
    <property type="match status" value="1"/>
</dbReference>
<gene>
    <name evidence="3" type="ORF">ACFQPF_03565</name>
</gene>